<keyword evidence="1" id="KW-0732">Signal</keyword>
<dbReference type="Gene3D" id="3.60.21.70">
    <property type="entry name" value="PhoD-like phosphatase"/>
    <property type="match status" value="1"/>
</dbReference>
<name>A0A6C2U4N8_PONDE</name>
<keyword evidence="3" id="KW-1185">Reference proteome</keyword>
<organism evidence="2 3">
    <name type="scientific">Pontiella desulfatans</name>
    <dbReference type="NCBI Taxonomy" id="2750659"/>
    <lineage>
        <taxon>Bacteria</taxon>
        <taxon>Pseudomonadati</taxon>
        <taxon>Kiritimatiellota</taxon>
        <taxon>Kiritimatiellia</taxon>
        <taxon>Kiritimatiellales</taxon>
        <taxon>Pontiellaceae</taxon>
        <taxon>Pontiella</taxon>
    </lineage>
</organism>
<dbReference type="EMBL" id="CAAHFG010000002">
    <property type="protein sequence ID" value="VGO14865.1"/>
    <property type="molecule type" value="Genomic_DNA"/>
</dbReference>
<gene>
    <name evidence="2" type="ORF">PDESU_03435</name>
</gene>
<protein>
    <recommendedName>
        <fullName evidence="4">PhoD-like phosphatase metallophosphatase domain-containing protein</fullName>
    </recommendedName>
</protein>
<proteinExistence type="predicted"/>
<evidence type="ECO:0008006" key="4">
    <source>
        <dbReference type="Google" id="ProtNLM"/>
    </source>
</evidence>
<evidence type="ECO:0000256" key="1">
    <source>
        <dbReference type="SAM" id="SignalP"/>
    </source>
</evidence>
<dbReference type="InterPro" id="IPR029052">
    <property type="entry name" value="Metallo-depent_PP-like"/>
</dbReference>
<feature type="signal peptide" evidence="1">
    <location>
        <begin position="1"/>
        <end position="19"/>
    </location>
</feature>
<dbReference type="Proteomes" id="UP000366872">
    <property type="component" value="Unassembled WGS sequence"/>
</dbReference>
<evidence type="ECO:0000313" key="2">
    <source>
        <dbReference type="EMBL" id="VGO14865.1"/>
    </source>
</evidence>
<reference evidence="2 3" key="1">
    <citation type="submission" date="2019-04" db="EMBL/GenBank/DDBJ databases">
        <authorList>
            <person name="Van Vliet M D."/>
        </authorList>
    </citation>
    <scope>NUCLEOTIDE SEQUENCE [LARGE SCALE GENOMIC DNA]</scope>
    <source>
        <strain evidence="2 3">F1</strain>
    </source>
</reference>
<accession>A0A6C2U4N8</accession>
<dbReference type="AlphaFoldDB" id="A0A6C2U4N8"/>
<dbReference type="InterPro" id="IPR038607">
    <property type="entry name" value="PhoD-like_sf"/>
</dbReference>
<evidence type="ECO:0000313" key="3">
    <source>
        <dbReference type="Proteomes" id="UP000366872"/>
    </source>
</evidence>
<feature type="chain" id="PRO_5025388508" description="PhoD-like phosphatase metallophosphatase domain-containing protein" evidence="1">
    <location>
        <begin position="20"/>
        <end position="631"/>
    </location>
</feature>
<dbReference type="RefSeq" id="WP_136080489.1">
    <property type="nucleotide sequence ID" value="NZ_CAAHFG010000002.1"/>
</dbReference>
<dbReference type="SUPFAM" id="SSF56300">
    <property type="entry name" value="Metallo-dependent phosphatases"/>
    <property type="match status" value="1"/>
</dbReference>
<sequence length="631" mass="70297">MSKSVCAGLIAMAAFYAVAEIDYYDPKPFGDDTSFAKDSDNLAIGEWWTVDVKTVGKRSGGATKHGDWFKTVDRSKALAFALYTHDHGVLKITAQTFPLKPDEPKTATLEFMKNGVWVKEQEQPVLYPGWSLHFRVENWDNSKEVPYRIRLGDLSRFEGLVRKDPKDKDTIVVASLNCNSPRDEEFDTRKQLVEHLKKKNPDLLFFAGDQNYTHDEATYGWLQFGVQFAEIMKDRPTICIPDDHDVGHGNLWGENGKASTGEKGASDGGYMYPASFVKMVERQQCWNLPDPFDPTPVKQGINVYYTDLNIGGVSFAILEDRKFKSAPLGNIPEMGPRPDHILDPSYDRAAVDLPHLKLLGDRQLTFLDAWARDWTGTEMKAALSQTAFCGAVHIHGNKDAKRLLADLDCNGWPQTPRNEALKAIRRAQASHLCGDQHLAVTVQHGIDGYRDGPFAFTAPAIVNTVYGRWWHPEDEKPGGGKPIGGPNPWVGDYEDGLGNKITMLAYANPENRDVRNIRGDGYGIVRFNKPSGKTTFECWPRFGSEQYAGWPISFNAAENDGRKPVGHLKKVKLPVKDGVVELTNEETGELVYCYRVKGKSFKAPVYSKAKHTLKAGSDRGEAVLLTGAIGK</sequence>